<name>A0A8S1GNG8_9PELO</name>
<feature type="transmembrane region" description="Helical" evidence="7">
    <location>
        <begin position="532"/>
        <end position="553"/>
    </location>
</feature>
<dbReference type="PROSITE" id="PS50835">
    <property type="entry name" value="IG_LIKE"/>
    <property type="match status" value="4"/>
</dbReference>
<evidence type="ECO:0000313" key="10">
    <source>
        <dbReference type="EMBL" id="CAD6185155.1"/>
    </source>
</evidence>
<dbReference type="EMBL" id="CAJGYM010000002">
    <property type="protein sequence ID" value="CAD6185155.1"/>
    <property type="molecule type" value="Genomic_DNA"/>
</dbReference>
<dbReference type="OrthoDB" id="6413693at2759"/>
<dbReference type="GO" id="GO:0005886">
    <property type="term" value="C:plasma membrane"/>
    <property type="evidence" value="ECO:0007669"/>
    <property type="project" value="TreeGrafter"/>
</dbReference>
<keyword evidence="2 7" id="KW-0472">Membrane</keyword>
<sequence>MIPWLLPLLWLRVASAQQRIVEGPRDTFSTIGETVVLTCKVENQQGPVQWMKNEFGLGTVRDKPLPGYKRYRMIGSTAAGEYNLQIENATLKDDDVYACQISATDNDPAVVSRSAKLTVIRFSIDMTGKRHEKPVFRQGKPPPRLGWALADDSNGVNIVTWLGETRSKFGRIYSNNGIAQESVMADITESIQVESEGSHGRNDSNVYSIISNISFVLRPEDDQKYLVCMSQHETFSDTAQTDSLKLSLRYAPRVNLTIASKLPLRENGSALLACNVDAKPLDNIKIAWFKGDDKLRDSTDTLAVETLQMSDHGKEFHCEAANAIGKTRGSLKMSVAFGARIMSTQQDKEVNEGDTASFHCATVGNPPPTVFWTKGGSDQIIGRGENLTIENVRTWQQGEYICTAAVEGFKREALSHYLHIRGPPTVTMGDELSAALDDSIEISCRISGRPITSNIRWSKNGKEINFANGRTQVHQVPQPYGVESTMKIKNVKEEDFGIYNCTANNGLGSDGRGIRVKQRSFVDLLADVDQTVALGILTAALLLLICCCCFFICRNACSSKKSKFIGLDDQSDVTVKCEALDGQFFPEMYSSSPVDNGNLVGSKDYISIPQNNPDLDYLGPPSSFGAPPNLYPKYINGSTNEYNVMCGRYDHSYGSFGSGLSTGGLSDMYGIGASDKMPVMETLQEVDTPKASNYNFLASPGTGRPMSRTSTHV</sequence>
<keyword evidence="7" id="KW-0812">Transmembrane</keyword>
<dbReference type="GO" id="GO:0050839">
    <property type="term" value="F:cell adhesion molecule binding"/>
    <property type="evidence" value="ECO:0007669"/>
    <property type="project" value="TreeGrafter"/>
</dbReference>
<keyword evidence="11" id="KW-1185">Reference proteome</keyword>
<dbReference type="PANTHER" id="PTHR11640:SF31">
    <property type="entry name" value="IRREGULAR CHIASM C-ROUGHEST PROTEIN-RELATED"/>
    <property type="match status" value="1"/>
</dbReference>
<comment type="caution">
    <text evidence="10">The sequence shown here is derived from an EMBL/GenBank/DDBJ whole genome shotgun (WGS) entry which is preliminary data.</text>
</comment>
<evidence type="ECO:0000259" key="9">
    <source>
        <dbReference type="PROSITE" id="PS50835"/>
    </source>
</evidence>
<gene>
    <name evidence="10" type="ORF">CAUJ_LOCUS1074</name>
</gene>
<dbReference type="AlphaFoldDB" id="A0A8S1GNG8"/>
<dbReference type="Pfam" id="PF13927">
    <property type="entry name" value="Ig_3"/>
    <property type="match status" value="2"/>
</dbReference>
<evidence type="ECO:0000256" key="8">
    <source>
        <dbReference type="SAM" id="SignalP"/>
    </source>
</evidence>
<dbReference type="SUPFAM" id="SSF48726">
    <property type="entry name" value="Immunoglobulin"/>
    <property type="match status" value="4"/>
</dbReference>
<accession>A0A8S1GNG8</accession>
<proteinExistence type="predicted"/>
<comment type="subcellular location">
    <subcellularLocation>
        <location evidence="1">Membrane</location>
        <topology evidence="1">Single-pass type I membrane protein</topology>
    </subcellularLocation>
</comment>
<keyword evidence="5" id="KW-0393">Immunoglobulin domain</keyword>
<feature type="domain" description="Ig-like" evidence="9">
    <location>
        <begin position="423"/>
        <end position="522"/>
    </location>
</feature>
<keyword evidence="3" id="KW-1015">Disulfide bond</keyword>
<dbReference type="SMART" id="SM00409">
    <property type="entry name" value="IG"/>
    <property type="match status" value="4"/>
</dbReference>
<evidence type="ECO:0000256" key="1">
    <source>
        <dbReference type="ARBA" id="ARBA00004479"/>
    </source>
</evidence>
<evidence type="ECO:0000256" key="5">
    <source>
        <dbReference type="ARBA" id="ARBA00023319"/>
    </source>
</evidence>
<evidence type="ECO:0000256" key="2">
    <source>
        <dbReference type="ARBA" id="ARBA00023136"/>
    </source>
</evidence>
<evidence type="ECO:0000256" key="4">
    <source>
        <dbReference type="ARBA" id="ARBA00023180"/>
    </source>
</evidence>
<keyword evidence="8" id="KW-0732">Signal</keyword>
<dbReference type="InterPro" id="IPR007110">
    <property type="entry name" value="Ig-like_dom"/>
</dbReference>
<evidence type="ECO:0000256" key="7">
    <source>
        <dbReference type="SAM" id="Phobius"/>
    </source>
</evidence>
<dbReference type="Gene3D" id="2.60.40.10">
    <property type="entry name" value="Immunoglobulins"/>
    <property type="match status" value="5"/>
</dbReference>
<dbReference type="InterPro" id="IPR003598">
    <property type="entry name" value="Ig_sub2"/>
</dbReference>
<dbReference type="InterPro" id="IPR036179">
    <property type="entry name" value="Ig-like_dom_sf"/>
</dbReference>
<dbReference type="Pfam" id="PF07679">
    <property type="entry name" value="I-set"/>
    <property type="match status" value="1"/>
</dbReference>
<dbReference type="InterPro" id="IPR013783">
    <property type="entry name" value="Ig-like_fold"/>
</dbReference>
<dbReference type="GO" id="GO:0098609">
    <property type="term" value="P:cell-cell adhesion"/>
    <property type="evidence" value="ECO:0007669"/>
    <property type="project" value="TreeGrafter"/>
</dbReference>
<dbReference type="InterPro" id="IPR003599">
    <property type="entry name" value="Ig_sub"/>
</dbReference>
<feature type="signal peptide" evidence="8">
    <location>
        <begin position="1"/>
        <end position="16"/>
    </location>
</feature>
<feature type="domain" description="Ig-like" evidence="9">
    <location>
        <begin position="3"/>
        <end position="118"/>
    </location>
</feature>
<dbReference type="SMART" id="SM00408">
    <property type="entry name" value="IGc2"/>
    <property type="match status" value="4"/>
</dbReference>
<feature type="region of interest" description="Disordered" evidence="6">
    <location>
        <begin position="693"/>
        <end position="713"/>
    </location>
</feature>
<keyword evidence="7" id="KW-1133">Transmembrane helix</keyword>
<feature type="domain" description="Ig-like" evidence="9">
    <location>
        <begin position="339"/>
        <end position="415"/>
    </location>
</feature>
<dbReference type="Proteomes" id="UP000835052">
    <property type="component" value="Unassembled WGS sequence"/>
</dbReference>
<evidence type="ECO:0000313" key="11">
    <source>
        <dbReference type="Proteomes" id="UP000835052"/>
    </source>
</evidence>
<dbReference type="InterPro" id="IPR051275">
    <property type="entry name" value="Cell_adhesion_signaling"/>
</dbReference>
<feature type="domain" description="Ig-like" evidence="9">
    <location>
        <begin position="252"/>
        <end position="336"/>
    </location>
</feature>
<dbReference type="GO" id="GO:0005911">
    <property type="term" value="C:cell-cell junction"/>
    <property type="evidence" value="ECO:0007669"/>
    <property type="project" value="TreeGrafter"/>
</dbReference>
<feature type="chain" id="PRO_5035941550" description="Ig-like domain-containing protein" evidence="8">
    <location>
        <begin position="17"/>
        <end position="713"/>
    </location>
</feature>
<dbReference type="PANTHER" id="PTHR11640">
    <property type="entry name" value="NEPHRIN"/>
    <property type="match status" value="1"/>
</dbReference>
<evidence type="ECO:0000256" key="6">
    <source>
        <dbReference type="SAM" id="MobiDB-lite"/>
    </source>
</evidence>
<evidence type="ECO:0000256" key="3">
    <source>
        <dbReference type="ARBA" id="ARBA00023157"/>
    </source>
</evidence>
<organism evidence="10 11">
    <name type="scientific">Caenorhabditis auriculariae</name>
    <dbReference type="NCBI Taxonomy" id="2777116"/>
    <lineage>
        <taxon>Eukaryota</taxon>
        <taxon>Metazoa</taxon>
        <taxon>Ecdysozoa</taxon>
        <taxon>Nematoda</taxon>
        <taxon>Chromadorea</taxon>
        <taxon>Rhabditida</taxon>
        <taxon>Rhabditina</taxon>
        <taxon>Rhabditomorpha</taxon>
        <taxon>Rhabditoidea</taxon>
        <taxon>Rhabditidae</taxon>
        <taxon>Peloderinae</taxon>
        <taxon>Caenorhabditis</taxon>
    </lineage>
</organism>
<dbReference type="InterPro" id="IPR013098">
    <property type="entry name" value="Ig_I-set"/>
</dbReference>
<protein>
    <recommendedName>
        <fullName evidence="9">Ig-like domain-containing protein</fullName>
    </recommendedName>
</protein>
<reference evidence="10" key="1">
    <citation type="submission" date="2020-10" db="EMBL/GenBank/DDBJ databases">
        <authorList>
            <person name="Kikuchi T."/>
        </authorList>
    </citation>
    <scope>NUCLEOTIDE SEQUENCE</scope>
    <source>
        <strain evidence="10">NKZ352</strain>
    </source>
</reference>
<keyword evidence="4" id="KW-0325">Glycoprotein</keyword>